<dbReference type="InterPro" id="IPR048576">
    <property type="entry name" value="Rv2175c_wHTH"/>
</dbReference>
<sequence length="119" mass="13365">MAQQDLLDTIEWLTVPDLVERLGLGVSSVRQLIKDREVIGVRRGENQSLQVPARFFDSDGVLKHLTGTLTVLSDGGMSDEDIIRWLFEPDETLREGSAIEDLHAGHKTEIRRRAAEAAW</sequence>
<dbReference type="KEGG" id="kse:Ksed_16080"/>
<evidence type="ECO:0000259" key="1">
    <source>
        <dbReference type="Pfam" id="PF18367"/>
    </source>
</evidence>
<gene>
    <name evidence="3" type="ordered locus">Ksed_16080</name>
</gene>
<evidence type="ECO:0000259" key="2">
    <source>
        <dbReference type="Pfam" id="PF21531"/>
    </source>
</evidence>
<proteinExistence type="predicted"/>
<dbReference type="Pfam" id="PF21531">
    <property type="entry name" value="Rv2175c_wHTH"/>
    <property type="match status" value="1"/>
</dbReference>
<name>C7NIB6_KYTSD</name>
<reference evidence="3 4" key="1">
    <citation type="journal article" date="2009" name="Stand. Genomic Sci.">
        <title>Complete genome sequence of Kytococcus sedentarius type strain (541).</title>
        <authorList>
            <person name="Sims D."/>
            <person name="Brettin T."/>
            <person name="Detter J.C."/>
            <person name="Han C."/>
            <person name="Lapidus A."/>
            <person name="Copeland A."/>
            <person name="Glavina Del Rio T."/>
            <person name="Nolan M."/>
            <person name="Chen F."/>
            <person name="Lucas S."/>
            <person name="Tice H."/>
            <person name="Cheng J.F."/>
            <person name="Bruce D."/>
            <person name="Goodwin L."/>
            <person name="Pitluck S."/>
            <person name="Ovchinnikova G."/>
            <person name="Pati A."/>
            <person name="Ivanova N."/>
            <person name="Mavrommatis K."/>
            <person name="Chen A."/>
            <person name="Palaniappan K."/>
            <person name="D'haeseleer P."/>
            <person name="Chain P."/>
            <person name="Bristow J."/>
            <person name="Eisen J.A."/>
            <person name="Markowitz V."/>
            <person name="Hugenholtz P."/>
            <person name="Schneider S."/>
            <person name="Goker M."/>
            <person name="Pukall R."/>
            <person name="Kyrpides N.C."/>
            <person name="Klenk H.P."/>
        </authorList>
    </citation>
    <scope>NUCLEOTIDE SEQUENCE [LARGE SCALE GENOMIC DNA]</scope>
    <source>
        <strain evidence="4">ATCC 14392 / DSM 20547 / JCM 11482 / CCUG 33030 / NBRC 15357 / NCTC 11040 / CCM 314 / 541</strain>
    </source>
</reference>
<feature type="domain" description="Rv2175c C-terminal" evidence="1">
    <location>
        <begin position="63"/>
        <end position="115"/>
    </location>
</feature>
<dbReference type="GO" id="GO:0003677">
    <property type="term" value="F:DNA binding"/>
    <property type="evidence" value="ECO:0007669"/>
    <property type="project" value="InterPro"/>
</dbReference>
<dbReference type="EMBL" id="CP001686">
    <property type="protein sequence ID" value="ACV06623.1"/>
    <property type="molecule type" value="Genomic_DNA"/>
</dbReference>
<dbReference type="AlphaFoldDB" id="C7NIB6"/>
<dbReference type="eggNOG" id="ENOG5032W34">
    <property type="taxonomic scope" value="Bacteria"/>
</dbReference>
<evidence type="ECO:0000313" key="4">
    <source>
        <dbReference type="Proteomes" id="UP000006666"/>
    </source>
</evidence>
<evidence type="ECO:0000313" key="3">
    <source>
        <dbReference type="EMBL" id="ACV06623.1"/>
    </source>
</evidence>
<dbReference type="STRING" id="478801.Ksed_16080"/>
<dbReference type="Pfam" id="PF18367">
    <property type="entry name" value="Rv2175c_C"/>
    <property type="match status" value="1"/>
</dbReference>
<dbReference type="RefSeq" id="WP_015779568.1">
    <property type="nucleotide sequence ID" value="NC_013169.1"/>
</dbReference>
<organism evidence="3 4">
    <name type="scientific">Kytococcus sedentarius (strain ATCC 14392 / DSM 20547 / JCM 11482 / CCUG 33030 / NBRC 15357 / NCTC 11040 / CCM 314 / 541)</name>
    <name type="common">Micrococcus sedentarius</name>
    <dbReference type="NCBI Taxonomy" id="478801"/>
    <lineage>
        <taxon>Bacteria</taxon>
        <taxon>Bacillati</taxon>
        <taxon>Actinomycetota</taxon>
        <taxon>Actinomycetes</taxon>
        <taxon>Micrococcales</taxon>
        <taxon>Kytococcaceae</taxon>
        <taxon>Kytococcus</taxon>
    </lineage>
</organism>
<feature type="domain" description="DNA-binding protein Rv2175c wHTH" evidence="2">
    <location>
        <begin position="3"/>
        <end position="56"/>
    </location>
</feature>
<keyword evidence="4" id="KW-1185">Reference proteome</keyword>
<dbReference type="InterPro" id="IPR041098">
    <property type="entry name" value="Rv2175c_C"/>
</dbReference>
<dbReference type="HOGENOM" id="CLU_134416_1_0_11"/>
<accession>C7NIB6</accession>
<dbReference type="Proteomes" id="UP000006666">
    <property type="component" value="Chromosome"/>
</dbReference>
<protein>
    <submittedName>
        <fullName evidence="3">Uncharacterized protein</fullName>
    </submittedName>
</protein>